<name>A0A9P5ZBG2_9AGAR</name>
<keyword evidence="2" id="KW-1185">Reference proteome</keyword>
<proteinExistence type="predicted"/>
<accession>A0A9P5ZBG2</accession>
<dbReference type="EMBL" id="MU155137">
    <property type="protein sequence ID" value="KAF9485142.1"/>
    <property type="molecule type" value="Genomic_DNA"/>
</dbReference>
<protein>
    <submittedName>
        <fullName evidence="1">Uncharacterized protein</fullName>
    </submittedName>
</protein>
<dbReference type="Proteomes" id="UP000807469">
    <property type="component" value="Unassembled WGS sequence"/>
</dbReference>
<dbReference type="AlphaFoldDB" id="A0A9P5ZBG2"/>
<organism evidence="1 2">
    <name type="scientific">Pholiota conissans</name>
    <dbReference type="NCBI Taxonomy" id="109636"/>
    <lineage>
        <taxon>Eukaryota</taxon>
        <taxon>Fungi</taxon>
        <taxon>Dikarya</taxon>
        <taxon>Basidiomycota</taxon>
        <taxon>Agaricomycotina</taxon>
        <taxon>Agaricomycetes</taxon>
        <taxon>Agaricomycetidae</taxon>
        <taxon>Agaricales</taxon>
        <taxon>Agaricineae</taxon>
        <taxon>Strophariaceae</taxon>
        <taxon>Pholiota</taxon>
    </lineage>
</organism>
<gene>
    <name evidence="1" type="ORF">BDN70DRAFT_871511</name>
</gene>
<evidence type="ECO:0000313" key="2">
    <source>
        <dbReference type="Proteomes" id="UP000807469"/>
    </source>
</evidence>
<sequence>MAIDFKRNLSPLCCSVNRVGQRFHLNRGPNILCLGRERQRTGFSISAYFQQLQDHYQVISRLEHVDECIVEEMMLFKETPESEEEVIVAKVRQHFFES</sequence>
<comment type="caution">
    <text evidence="1">The sequence shown here is derived from an EMBL/GenBank/DDBJ whole genome shotgun (WGS) entry which is preliminary data.</text>
</comment>
<reference evidence="1" key="1">
    <citation type="submission" date="2020-11" db="EMBL/GenBank/DDBJ databases">
        <authorList>
            <consortium name="DOE Joint Genome Institute"/>
            <person name="Ahrendt S."/>
            <person name="Riley R."/>
            <person name="Andreopoulos W."/>
            <person name="Labutti K."/>
            <person name="Pangilinan J."/>
            <person name="Ruiz-Duenas F.J."/>
            <person name="Barrasa J.M."/>
            <person name="Sanchez-Garcia M."/>
            <person name="Camarero S."/>
            <person name="Miyauchi S."/>
            <person name="Serrano A."/>
            <person name="Linde D."/>
            <person name="Babiker R."/>
            <person name="Drula E."/>
            <person name="Ayuso-Fernandez I."/>
            <person name="Pacheco R."/>
            <person name="Padilla G."/>
            <person name="Ferreira P."/>
            <person name="Barriuso J."/>
            <person name="Kellner H."/>
            <person name="Castanera R."/>
            <person name="Alfaro M."/>
            <person name="Ramirez L."/>
            <person name="Pisabarro A.G."/>
            <person name="Kuo A."/>
            <person name="Tritt A."/>
            <person name="Lipzen A."/>
            <person name="He G."/>
            <person name="Yan M."/>
            <person name="Ng V."/>
            <person name="Cullen D."/>
            <person name="Martin F."/>
            <person name="Rosso M.-N."/>
            <person name="Henrissat B."/>
            <person name="Hibbett D."/>
            <person name="Martinez A.T."/>
            <person name="Grigoriev I.V."/>
        </authorList>
    </citation>
    <scope>NUCLEOTIDE SEQUENCE</scope>
    <source>
        <strain evidence="1">CIRM-BRFM 674</strain>
    </source>
</reference>
<evidence type="ECO:0000313" key="1">
    <source>
        <dbReference type="EMBL" id="KAF9485142.1"/>
    </source>
</evidence>